<protein>
    <recommendedName>
        <fullName evidence="5">26S proteasome regulatory subunit RPN1</fullName>
    </recommendedName>
</protein>
<dbReference type="InterPro" id="IPR002015">
    <property type="entry name" value="Proteasome/cyclosome_rpt"/>
</dbReference>
<evidence type="ECO:0000256" key="1">
    <source>
        <dbReference type="ARBA" id="ARBA00005460"/>
    </source>
</evidence>
<dbReference type="AlphaFoldDB" id="A0A420YHE0"/>
<evidence type="ECO:0000259" key="8">
    <source>
        <dbReference type="Pfam" id="PF18051"/>
    </source>
</evidence>
<evidence type="ECO:0000313" key="9">
    <source>
        <dbReference type="EMBL" id="RKU47290.1"/>
    </source>
</evidence>
<dbReference type="GO" id="GO:0008540">
    <property type="term" value="C:proteasome regulatory particle, base subcomplex"/>
    <property type="evidence" value="ECO:0007669"/>
    <property type="project" value="UniProtKB-UniRule"/>
</dbReference>
<dbReference type="PANTHER" id="PTHR10943:SF1">
    <property type="entry name" value="26S PROTEASOME NON-ATPASE REGULATORY SUBUNIT 2"/>
    <property type="match status" value="1"/>
</dbReference>
<dbReference type="GO" id="GO:0030234">
    <property type="term" value="F:enzyme regulator activity"/>
    <property type="evidence" value="ECO:0007669"/>
    <property type="project" value="UniProtKB-UniRule"/>
</dbReference>
<dbReference type="Pfam" id="PF01851">
    <property type="entry name" value="PC_rep"/>
    <property type="match status" value="1"/>
</dbReference>
<evidence type="ECO:0000256" key="5">
    <source>
        <dbReference type="PIRNR" id="PIRNR015965"/>
    </source>
</evidence>
<dbReference type="InterPro" id="IPR040892">
    <property type="entry name" value="RPN1_N"/>
</dbReference>
<keyword evidence="10" id="KW-1185">Reference proteome</keyword>
<evidence type="ECO:0000256" key="3">
    <source>
        <dbReference type="ARBA" id="ARBA00022942"/>
    </source>
</evidence>
<feature type="region of interest" description="Disordered" evidence="6">
    <location>
        <begin position="1"/>
        <end position="58"/>
    </location>
</feature>
<comment type="similarity">
    <text evidence="1 5">Belongs to the proteasome subunit S2 family.</text>
</comment>
<comment type="function">
    <text evidence="4 5">Acts as a regulatory subunit of the 26 proteasome which is involved in the ATP-dependent degradation of ubiquitinated proteins.</text>
</comment>
<keyword evidence="2" id="KW-0677">Repeat</keyword>
<dbReference type="PIRSF" id="PIRSF015965">
    <property type="entry name" value="26S_Psome_Rpn1"/>
    <property type="match status" value="1"/>
</dbReference>
<evidence type="ECO:0000259" key="7">
    <source>
        <dbReference type="Pfam" id="PF17781"/>
    </source>
</evidence>
<dbReference type="EMBL" id="QVQW01000010">
    <property type="protein sequence ID" value="RKU47290.1"/>
    <property type="molecule type" value="Genomic_DNA"/>
</dbReference>
<dbReference type="PANTHER" id="PTHR10943">
    <property type="entry name" value="26S PROTEASOME NON-ATPASE REGULATORY SUBUNIT"/>
    <property type="match status" value="1"/>
</dbReference>
<dbReference type="OrthoDB" id="10252509at2759"/>
<dbReference type="InterPro" id="IPR016024">
    <property type="entry name" value="ARM-type_fold"/>
</dbReference>
<feature type="domain" description="RPN1 N-terminal" evidence="7">
    <location>
        <begin position="65"/>
        <end position="360"/>
    </location>
</feature>
<reference evidence="9 10" key="1">
    <citation type="submission" date="2018-08" db="EMBL/GenBank/DDBJ databases">
        <title>Draft genome of the lignicolous fungus Coniochaeta pulveracea.</title>
        <authorList>
            <person name="Borstlap C.J."/>
            <person name="De Witt R.N."/>
            <person name="Botha A."/>
            <person name="Volschenk H."/>
        </authorList>
    </citation>
    <scope>NUCLEOTIDE SEQUENCE [LARGE SCALE GENOMIC DNA]</scope>
    <source>
        <strain evidence="9 10">CAB683</strain>
    </source>
</reference>
<feature type="compositionally biased region" description="Basic and acidic residues" evidence="6">
    <location>
        <begin position="11"/>
        <end position="49"/>
    </location>
</feature>
<dbReference type="Pfam" id="PF18051">
    <property type="entry name" value="RPN1_C"/>
    <property type="match status" value="1"/>
</dbReference>
<dbReference type="GO" id="GO:0034515">
    <property type="term" value="C:proteasome storage granule"/>
    <property type="evidence" value="ECO:0007669"/>
    <property type="project" value="TreeGrafter"/>
</dbReference>
<evidence type="ECO:0000256" key="6">
    <source>
        <dbReference type="SAM" id="MobiDB-lite"/>
    </source>
</evidence>
<feature type="domain" description="26S proteasome non-ATPase regulatory subunit RPN1 C-terminal" evidence="8">
    <location>
        <begin position="845"/>
        <end position="898"/>
    </location>
</feature>
<dbReference type="GO" id="GO:0043161">
    <property type="term" value="P:proteasome-mediated ubiquitin-dependent protein catabolic process"/>
    <property type="evidence" value="ECO:0007669"/>
    <property type="project" value="TreeGrafter"/>
</dbReference>
<dbReference type="InterPro" id="IPR011989">
    <property type="entry name" value="ARM-like"/>
</dbReference>
<dbReference type="GO" id="GO:0005634">
    <property type="term" value="C:nucleus"/>
    <property type="evidence" value="ECO:0007669"/>
    <property type="project" value="TreeGrafter"/>
</dbReference>
<dbReference type="STRING" id="177199.A0A420YHE0"/>
<name>A0A420YHE0_9PEZI</name>
<sequence>MAGDNELSKGAADKGKGKAVDEKQPEVVKKDENGKPIVNGKKDEDKIIDGPEELSEEDQQLKNELDMLVERLTESDASLYRPSLEAMKNFIKTSTSSMTAVPKPLKFLRPHYENLTKLYEQWPEGDDRTSLADVLSVIGMTFSDEDRQDTLKYRLLAPTSDIGSWGHEYVRHLALEIGEVYGKRFATDEPVTELHQLAKTLVPLFLKNNAEADAVDLLSELEIIHELPDFVDENTYSRVCLYMVSMVNLLAYPDNTNFLQVAHDIYTKYNQWTQAMVLAIRLNNKALMEADFQNSGDPALKKQLAFLLARQKEWLDGDIDEDVAECLGNLRLSEHFKALGKELNILEPKTTEDIYKTHLESSRVAGMTNLDSARHNLAAGFVNAFVNAGFSNDKMMLVEGEKESWVWKTKDEGMLSTVASMGMLLLWDVENGLDKIDKYTYADEEMIQAGSALAIGIMNSGIKLDSDPAMALLSDPERLEHKNPMVQVASVMGLGLAYAGSNKPELTEILVSVINSPYEMRVRAMAALAAGLVAVGSGNSEVTEAIITILLDEDQKHALNDKWARFLGLGLGLLFVGRQEEVEVVQETLRAIEHPLAKSTLVLTDICAWAGTGAVLKIQELLHICNEHVEESEEKKGDELLQAYAVLGIGLIAMGEDIGQEMVLRQFGHLMHYGEPNIRRAVPLAMALISPSNPQMKVYDTLSRYSHDNDNDVALSAIFAMGLVGAGTNNARLAQLLRQLASYYHRDQESLFMVRIAQGLLHMGKGTMTLNPFHTDRQVLSKVSTAGLLAVLVAMIDSKQFITDKDHYLLYFLVTAMYPRFLVTLDEDLKPLPVNVRVGQAVDVVGQAGRPKTITGWQTQSTPVILAYGERAELEDEKYISLSSTLEGLVILRKNPEWEDDK</sequence>
<dbReference type="GO" id="GO:0042176">
    <property type="term" value="P:regulation of protein catabolic process"/>
    <property type="evidence" value="ECO:0007669"/>
    <property type="project" value="InterPro"/>
</dbReference>
<dbReference type="SUPFAM" id="SSF48371">
    <property type="entry name" value="ARM repeat"/>
    <property type="match status" value="1"/>
</dbReference>
<evidence type="ECO:0000313" key="10">
    <source>
        <dbReference type="Proteomes" id="UP000275385"/>
    </source>
</evidence>
<gene>
    <name evidence="9" type="primary">RPN1</name>
    <name evidence="9" type="ORF">DL546_009249</name>
</gene>
<dbReference type="Proteomes" id="UP000275385">
    <property type="component" value="Unassembled WGS sequence"/>
</dbReference>
<dbReference type="Gene3D" id="1.25.10.10">
    <property type="entry name" value="Leucine-rich Repeat Variant"/>
    <property type="match status" value="1"/>
</dbReference>
<keyword evidence="3 5" id="KW-0647">Proteasome</keyword>
<accession>A0A420YHE0</accession>
<evidence type="ECO:0000256" key="4">
    <source>
        <dbReference type="ARBA" id="ARBA00057191"/>
    </source>
</evidence>
<comment type="caution">
    <text evidence="9">The sequence shown here is derived from an EMBL/GenBank/DDBJ whole genome shotgun (WGS) entry which is preliminary data.</text>
</comment>
<dbReference type="FunFam" id="1.25.10.10:FF:000026">
    <property type="entry name" value="26S proteasome non-ATPase regulatory subunit 2"/>
    <property type="match status" value="1"/>
</dbReference>
<dbReference type="InterPro" id="IPR041433">
    <property type="entry name" value="RPN1_C"/>
</dbReference>
<organism evidence="9 10">
    <name type="scientific">Coniochaeta pulveracea</name>
    <dbReference type="NCBI Taxonomy" id="177199"/>
    <lineage>
        <taxon>Eukaryota</taxon>
        <taxon>Fungi</taxon>
        <taxon>Dikarya</taxon>
        <taxon>Ascomycota</taxon>
        <taxon>Pezizomycotina</taxon>
        <taxon>Sordariomycetes</taxon>
        <taxon>Sordariomycetidae</taxon>
        <taxon>Coniochaetales</taxon>
        <taxon>Coniochaetaceae</taxon>
        <taxon>Coniochaeta</taxon>
    </lineage>
</organism>
<evidence type="ECO:0000256" key="2">
    <source>
        <dbReference type="ARBA" id="ARBA00022737"/>
    </source>
</evidence>
<dbReference type="Pfam" id="PF17781">
    <property type="entry name" value="RPN1_RPN2_N"/>
    <property type="match status" value="1"/>
</dbReference>
<dbReference type="InterPro" id="IPR016643">
    <property type="entry name" value="26S_Psome_Rpn1"/>
</dbReference>
<proteinExistence type="inferred from homology"/>